<comment type="subcellular location">
    <subcellularLocation>
        <location evidence="1">Virion</location>
    </subcellularLocation>
</comment>
<evidence type="ECO:0000259" key="4">
    <source>
        <dbReference type="Pfam" id="PF04451"/>
    </source>
</evidence>
<gene>
    <name evidence="6" type="ORF">Satyrvirus2_8</name>
</gene>
<evidence type="ECO:0000256" key="1">
    <source>
        <dbReference type="ARBA" id="ARBA00004328"/>
    </source>
</evidence>
<protein>
    <submittedName>
        <fullName evidence="6">Capsid protein 1</fullName>
    </submittedName>
</protein>
<dbReference type="InterPro" id="IPR038519">
    <property type="entry name" value="MCP_C_sf"/>
</dbReference>
<keyword evidence="2" id="KW-0167">Capsid protein</keyword>
<evidence type="ECO:0000313" key="6">
    <source>
        <dbReference type="EMBL" id="AYV84997.1"/>
    </source>
</evidence>
<name>A0A3G5ACW8_9VIRU</name>
<dbReference type="GO" id="GO:0005198">
    <property type="term" value="F:structural molecule activity"/>
    <property type="evidence" value="ECO:0007669"/>
    <property type="project" value="InterPro"/>
</dbReference>
<dbReference type="Pfam" id="PF04451">
    <property type="entry name" value="Capsid_NCLDV"/>
    <property type="match status" value="2"/>
</dbReference>
<keyword evidence="3" id="KW-0946">Virion</keyword>
<sequence>MANGGLLQLCAYGAQDVYLTGNPHITFFKTVYRRHTNFSVESIEQYFNGSTNFGKKSTSEISRNGDLITQMFLKVVLPEVRYSGDFNHLGHVEFAWVRHIGHALIEEVEFDIGGSPIDKQYGTWLHIWQELSSNVGHDYGLSKMIGDVPELTSISTLSWDSPDNTRLKPQYTLYVPLQFYFCRNNGLGVPLIALQYHQVRIYIKFRPADQLYIASDAFKAGAEPFEMVDASLYANYVYLDTEERRRFAQVTHEYLCEQLQHTGEESIGNSNSVKYKLNYNHPVKALYWVTKLGNYLGGKFMIYDHCSWERARKNAAKLLLLAQLDLDIWGYFNEIAVDHDNNSYIGDHGVEYIGIDPANPAEEPKYIFNDSETAEKFNGCVLIGVLSPNSPLLKRNKDVDLRDKVEGIIRIYMDYENERPIYPEVEKVTRNDLTTTDLSIPTDKFDHDNRSEYIKMFDVTVWQHHNYGLLIDGSVNPVTEAELQLNGQSRQSKRSGFWHDTVEPYLRHKRTPKDGVNVFSFALNPEEHQPSCTCNFSRIDAAQLNLSFADFANKKLADVFTSTDNKVFIFAINYNVLRIMSGMGGLAYSS</sequence>
<dbReference type="Gene3D" id="2.70.9.20">
    <property type="entry name" value="Major capsid protein Vp54"/>
    <property type="match status" value="2"/>
</dbReference>
<proteinExistence type="predicted"/>
<dbReference type="GO" id="GO:0016020">
    <property type="term" value="C:membrane"/>
    <property type="evidence" value="ECO:0007669"/>
    <property type="project" value="UniProtKB-SubCell"/>
</dbReference>
<dbReference type="InterPro" id="IPR007542">
    <property type="entry name" value="MCP_C"/>
</dbReference>
<evidence type="ECO:0000259" key="5">
    <source>
        <dbReference type="Pfam" id="PF16903"/>
    </source>
</evidence>
<evidence type="ECO:0000256" key="3">
    <source>
        <dbReference type="ARBA" id="ARBA00022844"/>
    </source>
</evidence>
<dbReference type="InterPro" id="IPR016112">
    <property type="entry name" value="VP_dsDNA_II"/>
</dbReference>
<reference evidence="6" key="1">
    <citation type="submission" date="2018-10" db="EMBL/GenBank/DDBJ databases">
        <title>Hidden diversity of soil giant viruses.</title>
        <authorList>
            <person name="Schulz F."/>
            <person name="Alteio L."/>
            <person name="Goudeau D."/>
            <person name="Ryan E.M."/>
            <person name="Malmstrom R.R."/>
            <person name="Blanchard J."/>
            <person name="Woyke T."/>
        </authorList>
    </citation>
    <scope>NUCLEOTIDE SEQUENCE</scope>
    <source>
        <strain evidence="6">SAV1</strain>
    </source>
</reference>
<accession>A0A3G5ACW8</accession>
<feature type="domain" description="Major capsid protein N-terminal" evidence="5">
    <location>
        <begin position="26"/>
        <end position="240"/>
    </location>
</feature>
<feature type="domain" description="Major capsid protein C-terminal" evidence="4">
    <location>
        <begin position="452"/>
        <end position="585"/>
    </location>
</feature>
<dbReference type="Gene3D" id="2.70.9.10">
    <property type="entry name" value="Adenovirus Type 2 Hexon, domain 4"/>
    <property type="match status" value="1"/>
</dbReference>
<dbReference type="GO" id="GO:0019028">
    <property type="term" value="C:viral capsid"/>
    <property type="evidence" value="ECO:0007669"/>
    <property type="project" value="UniProtKB-KW"/>
</dbReference>
<evidence type="ECO:0000256" key="2">
    <source>
        <dbReference type="ARBA" id="ARBA00022561"/>
    </source>
</evidence>
<dbReference type="SUPFAM" id="SSF49749">
    <property type="entry name" value="Group II dsDNA viruses VP"/>
    <property type="match status" value="3"/>
</dbReference>
<feature type="domain" description="Major capsid protein C-terminal" evidence="4">
    <location>
        <begin position="243"/>
        <end position="297"/>
    </location>
</feature>
<dbReference type="InterPro" id="IPR031654">
    <property type="entry name" value="Capsid_N"/>
</dbReference>
<organism evidence="6">
    <name type="scientific">Satyrvirus sp</name>
    <dbReference type="NCBI Taxonomy" id="2487771"/>
    <lineage>
        <taxon>Viruses</taxon>
        <taxon>Varidnaviria</taxon>
        <taxon>Bamfordvirae</taxon>
        <taxon>Nucleocytoviricota</taxon>
        <taxon>Megaviricetes</taxon>
        <taxon>Imitervirales</taxon>
        <taxon>Mimiviridae</taxon>
        <taxon>Megamimivirinae</taxon>
    </lineage>
</organism>
<dbReference type="EMBL" id="MK072438">
    <property type="protein sequence ID" value="AYV84997.1"/>
    <property type="molecule type" value="Genomic_DNA"/>
</dbReference>
<dbReference type="Pfam" id="PF16903">
    <property type="entry name" value="Capsid_N"/>
    <property type="match status" value="1"/>
</dbReference>